<evidence type="ECO:0000313" key="1">
    <source>
        <dbReference type="EMBL" id="MFB9057732.1"/>
    </source>
</evidence>
<name>A0ABV5FE40_9FLAO</name>
<comment type="caution">
    <text evidence="1">The sequence shown here is derived from an EMBL/GenBank/DDBJ whole genome shotgun (WGS) entry which is preliminary data.</text>
</comment>
<dbReference type="EMBL" id="JBHMFC010000093">
    <property type="protein sequence ID" value="MFB9057732.1"/>
    <property type="molecule type" value="Genomic_DNA"/>
</dbReference>
<keyword evidence="2" id="KW-1185">Reference proteome</keyword>
<gene>
    <name evidence="1" type="ORF">ACFFU9_13375</name>
</gene>
<reference evidence="1 2" key="1">
    <citation type="submission" date="2024-09" db="EMBL/GenBank/DDBJ databases">
        <authorList>
            <person name="Sun Q."/>
            <person name="Mori K."/>
        </authorList>
    </citation>
    <scope>NUCLEOTIDE SEQUENCE [LARGE SCALE GENOMIC DNA]</scope>
    <source>
        <strain evidence="1 2">CECT 8622</strain>
    </source>
</reference>
<dbReference type="RefSeq" id="WP_379861985.1">
    <property type="nucleotide sequence ID" value="NZ_JBHMFC010000093.1"/>
</dbReference>
<accession>A0ABV5FE40</accession>
<organism evidence="1 2">
    <name type="scientific">Mariniflexile ostreae</name>
    <dbReference type="NCBI Taxonomy" id="1520892"/>
    <lineage>
        <taxon>Bacteria</taxon>
        <taxon>Pseudomonadati</taxon>
        <taxon>Bacteroidota</taxon>
        <taxon>Flavobacteriia</taxon>
        <taxon>Flavobacteriales</taxon>
        <taxon>Flavobacteriaceae</taxon>
        <taxon>Mariniflexile</taxon>
    </lineage>
</organism>
<protein>
    <submittedName>
        <fullName evidence="1">Uncharacterized protein</fullName>
    </submittedName>
</protein>
<proteinExistence type="predicted"/>
<sequence>MAVSNETANKLLAGEFDTFEKLKKEVLNQGDETTINVQVL</sequence>
<evidence type="ECO:0000313" key="2">
    <source>
        <dbReference type="Proteomes" id="UP001589585"/>
    </source>
</evidence>
<dbReference type="Proteomes" id="UP001589585">
    <property type="component" value="Unassembled WGS sequence"/>
</dbReference>